<keyword evidence="11" id="KW-1185">Reference proteome</keyword>
<dbReference type="Pfam" id="PF00005">
    <property type="entry name" value="ABC_tran"/>
    <property type="match status" value="1"/>
</dbReference>
<dbReference type="PANTHER" id="PTHR43553">
    <property type="entry name" value="HEAVY METAL TRANSPORTER"/>
    <property type="match status" value="1"/>
</dbReference>
<evidence type="ECO:0000256" key="1">
    <source>
        <dbReference type="ARBA" id="ARBA00004202"/>
    </source>
</evidence>
<dbReference type="FunFam" id="3.40.50.300:FF:000224">
    <property type="entry name" value="Energy-coupling factor transporter ATP-binding protein EcfA"/>
    <property type="match status" value="1"/>
</dbReference>
<dbReference type="GO" id="GO:0042626">
    <property type="term" value="F:ATPase-coupled transmembrane transporter activity"/>
    <property type="evidence" value="ECO:0007669"/>
    <property type="project" value="TreeGrafter"/>
</dbReference>
<evidence type="ECO:0000259" key="9">
    <source>
        <dbReference type="PROSITE" id="PS50893"/>
    </source>
</evidence>
<keyword evidence="3" id="KW-0813">Transport</keyword>
<keyword evidence="6" id="KW-0067">ATP-binding</keyword>
<dbReference type="Proteomes" id="UP000046155">
    <property type="component" value="Unassembled WGS sequence"/>
</dbReference>
<proteinExistence type="inferred from homology"/>
<evidence type="ECO:0000256" key="5">
    <source>
        <dbReference type="ARBA" id="ARBA00022741"/>
    </source>
</evidence>
<evidence type="ECO:0000256" key="7">
    <source>
        <dbReference type="ARBA" id="ARBA00022967"/>
    </source>
</evidence>
<dbReference type="InterPro" id="IPR003593">
    <property type="entry name" value="AAA+_ATPase"/>
</dbReference>
<evidence type="ECO:0000313" key="11">
    <source>
        <dbReference type="Proteomes" id="UP000046155"/>
    </source>
</evidence>
<comment type="similarity">
    <text evidence="2">Belongs to the ABC transporter superfamily.</text>
</comment>
<evidence type="ECO:0000256" key="6">
    <source>
        <dbReference type="ARBA" id="ARBA00022840"/>
    </source>
</evidence>
<organism evidence="10 11">
    <name type="scientific">Syntrophaceticus schinkii</name>
    <dbReference type="NCBI Taxonomy" id="499207"/>
    <lineage>
        <taxon>Bacteria</taxon>
        <taxon>Bacillati</taxon>
        <taxon>Bacillota</taxon>
        <taxon>Clostridia</taxon>
        <taxon>Thermoanaerobacterales</taxon>
        <taxon>Thermoanaerobacterales Family III. Incertae Sedis</taxon>
        <taxon>Syntrophaceticus</taxon>
    </lineage>
</organism>
<dbReference type="InterPro" id="IPR050095">
    <property type="entry name" value="ECF_ABC_transporter_ATP-bd"/>
</dbReference>
<dbReference type="Gene3D" id="3.40.50.300">
    <property type="entry name" value="P-loop containing nucleotide triphosphate hydrolases"/>
    <property type="match status" value="1"/>
</dbReference>
<comment type="subcellular location">
    <subcellularLocation>
        <location evidence="1">Cell membrane</location>
        <topology evidence="1">Peripheral membrane protein</topology>
    </subcellularLocation>
</comment>
<keyword evidence="8" id="KW-0472">Membrane</keyword>
<dbReference type="InterPro" id="IPR027417">
    <property type="entry name" value="P-loop_NTPase"/>
</dbReference>
<dbReference type="PROSITE" id="PS00211">
    <property type="entry name" value="ABC_TRANSPORTER_1"/>
    <property type="match status" value="1"/>
</dbReference>
<dbReference type="EMBL" id="CDRZ01000041">
    <property type="protein sequence ID" value="CEO87926.1"/>
    <property type="molecule type" value="Genomic_DNA"/>
</dbReference>
<evidence type="ECO:0000256" key="4">
    <source>
        <dbReference type="ARBA" id="ARBA00022475"/>
    </source>
</evidence>
<evidence type="ECO:0000313" key="10">
    <source>
        <dbReference type="EMBL" id="CEO87926.1"/>
    </source>
</evidence>
<dbReference type="PROSITE" id="PS50893">
    <property type="entry name" value="ABC_TRANSPORTER_2"/>
    <property type="match status" value="1"/>
</dbReference>
<name>A0A0B7MIY6_9FIRM</name>
<dbReference type="SUPFAM" id="SSF52540">
    <property type="entry name" value="P-loop containing nucleoside triphosphate hydrolases"/>
    <property type="match status" value="1"/>
</dbReference>
<dbReference type="SMART" id="SM00382">
    <property type="entry name" value="AAA"/>
    <property type="match status" value="1"/>
</dbReference>
<dbReference type="PANTHER" id="PTHR43553:SF27">
    <property type="entry name" value="ENERGY-COUPLING FACTOR TRANSPORTER ATP-BINDING PROTEIN ECFA2"/>
    <property type="match status" value="1"/>
</dbReference>
<protein>
    <submittedName>
        <fullName evidence="10">ABC-type cobalt transport system, ATPase component (Fragment 1)</fullName>
    </submittedName>
</protein>
<accession>A0A0B7MIY6</accession>
<dbReference type="InterPro" id="IPR003439">
    <property type="entry name" value="ABC_transporter-like_ATP-bd"/>
</dbReference>
<keyword evidence="5" id="KW-0547">Nucleotide-binding</keyword>
<dbReference type="InterPro" id="IPR017871">
    <property type="entry name" value="ABC_transporter-like_CS"/>
</dbReference>
<gene>
    <name evidence="10" type="ORF">SSCH_1350007</name>
</gene>
<keyword evidence="4" id="KW-1003">Cell membrane</keyword>
<keyword evidence="7" id="KW-1278">Translocase</keyword>
<evidence type="ECO:0000256" key="8">
    <source>
        <dbReference type="ARBA" id="ARBA00023136"/>
    </source>
</evidence>
<feature type="domain" description="ABC transporter" evidence="9">
    <location>
        <begin position="2"/>
        <end position="240"/>
    </location>
</feature>
<evidence type="ECO:0000256" key="3">
    <source>
        <dbReference type="ARBA" id="ARBA00022448"/>
    </source>
</evidence>
<evidence type="ECO:0000256" key="2">
    <source>
        <dbReference type="ARBA" id="ARBA00005417"/>
    </source>
</evidence>
<sequence length="292" mass="31646">MIELSGVSFSYPDGTKALSEINLVIDEGEFVVVCGPTGCGKSTLLMTVNGLIPHTVSGEYQGEARVAGRVVRDVSVAGLAAHVGTVFQNPEAQIFSLTCEDEIAFGLENLSLSPREIDKRINHVLHLLSLDSLRRRRTAELSGGEKQKLVIAATLAMGPRVLVLDEPLSDLDPEGKITVLNTIARLNREGMTIVMAEHNLDLVLQDATRMLVMEKGRVVFDGDPCSILARGQDQGPLLCCYYFHPGLSLYSSDPAKPISTDGCTKAEGYRTLQPKRGCRLIECPAGHYPSHC</sequence>
<dbReference type="OrthoDB" id="9814634at2"/>
<dbReference type="AlphaFoldDB" id="A0A0B7MIY6"/>
<reference evidence="11" key="1">
    <citation type="submission" date="2015-01" db="EMBL/GenBank/DDBJ databases">
        <authorList>
            <person name="Manzoor Shahid"/>
            <person name="Zubair Saima"/>
        </authorList>
    </citation>
    <scope>NUCLEOTIDE SEQUENCE [LARGE SCALE GENOMIC DNA]</scope>
    <source>
        <strain evidence="11">Sp3</strain>
    </source>
</reference>
<dbReference type="GO" id="GO:0005524">
    <property type="term" value="F:ATP binding"/>
    <property type="evidence" value="ECO:0007669"/>
    <property type="project" value="UniProtKB-KW"/>
</dbReference>
<dbReference type="CDD" id="cd03225">
    <property type="entry name" value="ABC_cobalt_CbiO_domain1"/>
    <property type="match status" value="1"/>
</dbReference>
<dbReference type="GO" id="GO:0043190">
    <property type="term" value="C:ATP-binding cassette (ABC) transporter complex"/>
    <property type="evidence" value="ECO:0007669"/>
    <property type="project" value="TreeGrafter"/>
</dbReference>
<dbReference type="InterPro" id="IPR015856">
    <property type="entry name" value="ABC_transpr_CbiO/EcfA_su"/>
</dbReference>
<dbReference type="GO" id="GO:0016887">
    <property type="term" value="F:ATP hydrolysis activity"/>
    <property type="evidence" value="ECO:0007669"/>
    <property type="project" value="InterPro"/>
</dbReference>